<reference evidence="1 2" key="1">
    <citation type="journal article" date="2018" name="Front. Plant Sci.">
        <title>Red Clover (Trifolium pratense) and Zigzag Clover (T. medium) - A Picture of Genomic Similarities and Differences.</title>
        <authorList>
            <person name="Dluhosova J."/>
            <person name="Istvanek J."/>
            <person name="Nedelnik J."/>
            <person name="Repkova J."/>
        </authorList>
    </citation>
    <scope>NUCLEOTIDE SEQUENCE [LARGE SCALE GENOMIC DNA]</scope>
    <source>
        <strain evidence="2">cv. 10/8</strain>
        <tissue evidence="1">Leaf</tissue>
    </source>
</reference>
<proteinExistence type="predicted"/>
<name>A0A392VF01_9FABA</name>
<evidence type="ECO:0000313" key="2">
    <source>
        <dbReference type="Proteomes" id="UP000265520"/>
    </source>
</evidence>
<organism evidence="1 2">
    <name type="scientific">Trifolium medium</name>
    <dbReference type="NCBI Taxonomy" id="97028"/>
    <lineage>
        <taxon>Eukaryota</taxon>
        <taxon>Viridiplantae</taxon>
        <taxon>Streptophyta</taxon>
        <taxon>Embryophyta</taxon>
        <taxon>Tracheophyta</taxon>
        <taxon>Spermatophyta</taxon>
        <taxon>Magnoliopsida</taxon>
        <taxon>eudicotyledons</taxon>
        <taxon>Gunneridae</taxon>
        <taxon>Pentapetalae</taxon>
        <taxon>rosids</taxon>
        <taxon>fabids</taxon>
        <taxon>Fabales</taxon>
        <taxon>Fabaceae</taxon>
        <taxon>Papilionoideae</taxon>
        <taxon>50 kb inversion clade</taxon>
        <taxon>NPAAA clade</taxon>
        <taxon>Hologalegina</taxon>
        <taxon>IRL clade</taxon>
        <taxon>Trifolieae</taxon>
        <taxon>Trifolium</taxon>
    </lineage>
</organism>
<sequence length="34" mass="3827">LSGVQILRLRTLALRSSRFFALLALVRSLAFSYS</sequence>
<keyword evidence="2" id="KW-1185">Reference proteome</keyword>
<feature type="non-terminal residue" evidence="1">
    <location>
        <position position="1"/>
    </location>
</feature>
<dbReference type="Proteomes" id="UP000265520">
    <property type="component" value="Unassembled WGS sequence"/>
</dbReference>
<dbReference type="AlphaFoldDB" id="A0A392VF01"/>
<accession>A0A392VF01</accession>
<dbReference type="EMBL" id="LXQA011125561">
    <property type="protein sequence ID" value="MCI85869.1"/>
    <property type="molecule type" value="Genomic_DNA"/>
</dbReference>
<protein>
    <submittedName>
        <fullName evidence="1">Uncharacterized protein</fullName>
    </submittedName>
</protein>
<comment type="caution">
    <text evidence="1">The sequence shown here is derived from an EMBL/GenBank/DDBJ whole genome shotgun (WGS) entry which is preliminary data.</text>
</comment>
<evidence type="ECO:0000313" key="1">
    <source>
        <dbReference type="EMBL" id="MCI85869.1"/>
    </source>
</evidence>